<keyword evidence="1" id="KW-0812">Transmembrane</keyword>
<accession>R4RY30</accession>
<sequence length="52" mass="6233">MIKKLSIKIAKIFLSFVAFITNFFELNYRFALKIYLSFEVINIKFLPKKNDI</sequence>
<evidence type="ECO:0000313" key="2">
    <source>
        <dbReference type="EMBL" id="AGL90827.1"/>
    </source>
</evidence>
<evidence type="ECO:0000313" key="3">
    <source>
        <dbReference type="Proteomes" id="UP000013941"/>
    </source>
</evidence>
<gene>
    <name evidence="2" type="ORF">SLY_0912</name>
</gene>
<dbReference type="AlphaFoldDB" id="R4RY30"/>
<reference evidence="2 3" key="1">
    <citation type="journal article" date="2013" name="BMC Genomics">
        <title>Comparison of the complete genome sequence of two closely related isolates of 'Candidatus Phytoplasma australiense' reveals genome plasticity.</title>
        <authorList>
            <person name="Andersen M.T."/>
            <person name="Liefting L.W."/>
            <person name="Havukkala I."/>
            <person name="Beever R.E."/>
        </authorList>
    </citation>
    <scope>NUCLEOTIDE SEQUENCE [LARGE SCALE GENOMIC DNA]</scope>
    <source>
        <strain evidence="2 3">NZSb11</strain>
    </source>
</reference>
<keyword evidence="1" id="KW-1133">Transmembrane helix</keyword>
<dbReference type="KEGG" id="nzs:SLY_0912"/>
<proteinExistence type="predicted"/>
<feature type="transmembrane region" description="Helical" evidence="1">
    <location>
        <begin position="12"/>
        <end position="30"/>
    </location>
</feature>
<dbReference type="HOGENOM" id="CLU_3085237_0_0_14"/>
<keyword evidence="1" id="KW-0472">Membrane</keyword>
<dbReference type="EMBL" id="CP002548">
    <property type="protein sequence ID" value="AGL90827.1"/>
    <property type="molecule type" value="Genomic_DNA"/>
</dbReference>
<protein>
    <submittedName>
        <fullName evidence="2">Uncharacterized protein</fullName>
    </submittedName>
</protein>
<name>R4RY30_PHYAS</name>
<evidence type="ECO:0000256" key="1">
    <source>
        <dbReference type="SAM" id="Phobius"/>
    </source>
</evidence>
<organism evidence="2 3">
    <name type="scientific">Strawberry lethal yellows phytoplasma (CPA) str. NZSb11</name>
    <dbReference type="NCBI Taxonomy" id="980422"/>
    <lineage>
        <taxon>Bacteria</taxon>
        <taxon>Bacillati</taxon>
        <taxon>Mycoplasmatota</taxon>
        <taxon>Mollicutes</taxon>
        <taxon>Acholeplasmatales</taxon>
        <taxon>Acholeplasmataceae</taxon>
        <taxon>Candidatus Phytoplasma</taxon>
        <taxon>16SrXII (Stolbur group)</taxon>
    </lineage>
</organism>
<keyword evidence="3" id="KW-1185">Reference proteome</keyword>
<dbReference type="Proteomes" id="UP000013941">
    <property type="component" value="Chromosome"/>
</dbReference>